<evidence type="ECO:0000313" key="6">
    <source>
        <dbReference type="EMBL" id="MDD7964913.1"/>
    </source>
</evidence>
<dbReference type="PIRSF" id="PIRSF000138">
    <property type="entry name" value="Al-hdrx_acd_dh"/>
    <property type="match status" value="1"/>
</dbReference>
<dbReference type="InterPro" id="IPR012133">
    <property type="entry name" value="Alpha-hydoxy_acid_DH_FMN"/>
</dbReference>
<dbReference type="InterPro" id="IPR037396">
    <property type="entry name" value="FMN_HAD"/>
</dbReference>
<dbReference type="PANTHER" id="PTHR10578:SF143">
    <property type="entry name" value="FMN-DEPENDENT ALPHA-HYDROXY ACID DEHYDROGENASE PB1A11.03"/>
    <property type="match status" value="1"/>
</dbReference>
<dbReference type="Pfam" id="PF01070">
    <property type="entry name" value="FMN_dh"/>
    <property type="match status" value="1"/>
</dbReference>
<feature type="region of interest" description="Disordered" evidence="4">
    <location>
        <begin position="219"/>
        <end position="244"/>
    </location>
</feature>
<comment type="cofactor">
    <cofactor evidence="1">
        <name>FMN</name>
        <dbReference type="ChEBI" id="CHEBI:58210"/>
    </cofactor>
</comment>
<gene>
    <name evidence="6" type="ORF">PGB27_06070</name>
</gene>
<dbReference type="Gene3D" id="3.20.20.70">
    <property type="entry name" value="Aldolase class I"/>
    <property type="match status" value="1"/>
</dbReference>
<dbReference type="InterPro" id="IPR000262">
    <property type="entry name" value="FMN-dep_DH"/>
</dbReference>
<comment type="caution">
    <text evidence="6">The sequence shown here is derived from an EMBL/GenBank/DDBJ whole genome shotgun (WGS) entry which is preliminary data.</text>
</comment>
<dbReference type="SUPFAM" id="SSF51395">
    <property type="entry name" value="FMN-linked oxidoreductases"/>
    <property type="match status" value="1"/>
</dbReference>
<accession>A0ABT5SPZ9</accession>
<dbReference type="PROSITE" id="PS00557">
    <property type="entry name" value="FMN_HYDROXY_ACID_DH_1"/>
    <property type="match status" value="1"/>
</dbReference>
<evidence type="ECO:0000259" key="5">
    <source>
        <dbReference type="PROSITE" id="PS51349"/>
    </source>
</evidence>
<dbReference type="Proteomes" id="UP001300763">
    <property type="component" value="Unassembled WGS sequence"/>
</dbReference>
<keyword evidence="7" id="KW-1185">Reference proteome</keyword>
<dbReference type="InterPro" id="IPR008259">
    <property type="entry name" value="FMN_hydac_DH_AS"/>
</dbReference>
<dbReference type="EMBL" id="JAQZAO010000002">
    <property type="protein sequence ID" value="MDD7964913.1"/>
    <property type="molecule type" value="Genomic_DNA"/>
</dbReference>
<dbReference type="InterPro" id="IPR013785">
    <property type="entry name" value="Aldolase_TIM"/>
</dbReference>
<evidence type="ECO:0000313" key="7">
    <source>
        <dbReference type="Proteomes" id="UP001300763"/>
    </source>
</evidence>
<comment type="similarity">
    <text evidence="3">Belongs to the FMN-dependent alpha-hydroxy acid dehydrogenase family.</text>
</comment>
<protein>
    <submittedName>
        <fullName evidence="6">Alpha-hydroxy-acid oxidizing protein</fullName>
    </submittedName>
</protein>
<dbReference type="PROSITE" id="PS51349">
    <property type="entry name" value="FMN_HYDROXY_ACID_DH_2"/>
    <property type="match status" value="1"/>
</dbReference>
<reference evidence="6 7" key="1">
    <citation type="submission" date="2023-02" db="EMBL/GenBank/DDBJ databases">
        <title>Genome sequencing required for Actinomycetospora new species description.</title>
        <authorList>
            <person name="Saimee Y."/>
            <person name="Duangmal K."/>
        </authorList>
    </citation>
    <scope>NUCLEOTIDE SEQUENCE [LARGE SCALE GENOMIC DNA]</scope>
    <source>
        <strain evidence="6 7">DW7H6</strain>
    </source>
</reference>
<sequence>MTPSGRVRQDEVYRGGITGRRPVVPTAFPALERRARRVMSRRAHAYVAGGAGSEETVRANRAAFERHRIVPRMLRGVGERDTSVEIFGHRHEHPLLLAPIGACDLVHRRADLAVAEGAAHAGVTMIVSNQAGHPSEEIAPRATAGWWSQLYWSTSDDLVDSFLARAEAAGAGAVVVTLDTTTLGWRPRDLDLGHLPFARGLGIAQYTSDPVFARLTQETADRASDAKRSGAGPSTRRPSPTPTPAAVRTLLEISRHHPGAFLDNLRSPLPRAAVETFLRVYSRPTLSWDDIATLRSRTRLPVVLKGVLHPDDARRALDHGVDGVLVSNHGGRQVDGGVAALDALPGVAEAVDGRAPVLLDSGIRSGSDVARALALGATAVCLGRPWVYGLALAGAAGVSQVIRDVLAELDLTLALAGARTVADLELAPFATAEPAVQARG</sequence>
<evidence type="ECO:0000256" key="2">
    <source>
        <dbReference type="ARBA" id="ARBA00023002"/>
    </source>
</evidence>
<feature type="domain" description="FMN hydroxy acid dehydrogenase" evidence="5">
    <location>
        <begin position="20"/>
        <end position="434"/>
    </location>
</feature>
<dbReference type="PANTHER" id="PTHR10578">
    <property type="entry name" value="S -2-HYDROXY-ACID OXIDASE-RELATED"/>
    <property type="match status" value="1"/>
</dbReference>
<name>A0ABT5SPZ9_9PSEU</name>
<evidence type="ECO:0000256" key="4">
    <source>
        <dbReference type="SAM" id="MobiDB-lite"/>
    </source>
</evidence>
<keyword evidence="2" id="KW-0560">Oxidoreductase</keyword>
<evidence type="ECO:0000256" key="1">
    <source>
        <dbReference type="ARBA" id="ARBA00001917"/>
    </source>
</evidence>
<evidence type="ECO:0000256" key="3">
    <source>
        <dbReference type="ARBA" id="ARBA00024042"/>
    </source>
</evidence>
<feature type="compositionally biased region" description="Basic and acidic residues" evidence="4">
    <location>
        <begin position="219"/>
        <end position="228"/>
    </location>
</feature>
<organism evidence="6 7">
    <name type="scientific">Actinomycetospora lemnae</name>
    <dbReference type="NCBI Taxonomy" id="3019891"/>
    <lineage>
        <taxon>Bacteria</taxon>
        <taxon>Bacillati</taxon>
        <taxon>Actinomycetota</taxon>
        <taxon>Actinomycetes</taxon>
        <taxon>Pseudonocardiales</taxon>
        <taxon>Pseudonocardiaceae</taxon>
        <taxon>Actinomycetospora</taxon>
    </lineage>
</organism>
<proteinExistence type="inferred from homology"/>